<name>X0XRT1_9ZZZZ</name>
<proteinExistence type="predicted"/>
<reference evidence="2" key="1">
    <citation type="journal article" date="2014" name="Front. Microbiol.">
        <title>High frequency of phylogenetically diverse reductive dehalogenase-homologous genes in deep subseafloor sedimentary metagenomes.</title>
        <authorList>
            <person name="Kawai M."/>
            <person name="Futagami T."/>
            <person name="Toyoda A."/>
            <person name="Takaki Y."/>
            <person name="Nishi S."/>
            <person name="Hori S."/>
            <person name="Arai W."/>
            <person name="Tsubouchi T."/>
            <person name="Morono Y."/>
            <person name="Uchiyama I."/>
            <person name="Ito T."/>
            <person name="Fujiyama A."/>
            <person name="Inagaki F."/>
            <person name="Takami H."/>
        </authorList>
    </citation>
    <scope>NUCLEOTIDE SEQUENCE</scope>
    <source>
        <strain evidence="2">Expedition CK06-06</strain>
    </source>
</reference>
<sequence length="156" mass="17197">MKIPKLILTIILIIAFLVESTGKGYALRPMAEGSSDSILTVTSALLKEKITISQIDEKSVLDESLLRKLFSESKSFNRKWINRIIGTIKNPSSITFVAKSGDKIVGCVTGNEPGRADNERLAGLKDVHYIAGIVVKETYQHMGIGKKLFDEYIKAV</sequence>
<dbReference type="CDD" id="cd04301">
    <property type="entry name" value="NAT_SF"/>
    <property type="match status" value="1"/>
</dbReference>
<protein>
    <recommendedName>
        <fullName evidence="1">N-acetyltransferase domain-containing protein</fullName>
    </recommendedName>
</protein>
<dbReference type="AlphaFoldDB" id="X0XRT1"/>
<comment type="caution">
    <text evidence="2">The sequence shown here is derived from an EMBL/GenBank/DDBJ whole genome shotgun (WGS) entry which is preliminary data.</text>
</comment>
<evidence type="ECO:0000313" key="2">
    <source>
        <dbReference type="EMBL" id="GAG45904.1"/>
    </source>
</evidence>
<dbReference type="PROSITE" id="PS51186">
    <property type="entry name" value="GNAT"/>
    <property type="match status" value="1"/>
</dbReference>
<dbReference type="Gene3D" id="3.40.630.30">
    <property type="match status" value="1"/>
</dbReference>
<dbReference type="Pfam" id="PF00583">
    <property type="entry name" value="Acetyltransf_1"/>
    <property type="match status" value="1"/>
</dbReference>
<organism evidence="2">
    <name type="scientific">marine sediment metagenome</name>
    <dbReference type="NCBI Taxonomy" id="412755"/>
    <lineage>
        <taxon>unclassified sequences</taxon>
        <taxon>metagenomes</taxon>
        <taxon>ecological metagenomes</taxon>
    </lineage>
</organism>
<dbReference type="SUPFAM" id="SSF55729">
    <property type="entry name" value="Acyl-CoA N-acyltransferases (Nat)"/>
    <property type="match status" value="1"/>
</dbReference>
<dbReference type="GO" id="GO:0016747">
    <property type="term" value="F:acyltransferase activity, transferring groups other than amino-acyl groups"/>
    <property type="evidence" value="ECO:0007669"/>
    <property type="project" value="InterPro"/>
</dbReference>
<gene>
    <name evidence="2" type="ORF">S01H1_78458</name>
</gene>
<dbReference type="EMBL" id="BARS01052809">
    <property type="protein sequence ID" value="GAG45904.1"/>
    <property type="molecule type" value="Genomic_DNA"/>
</dbReference>
<feature type="non-terminal residue" evidence="2">
    <location>
        <position position="156"/>
    </location>
</feature>
<dbReference type="InterPro" id="IPR016181">
    <property type="entry name" value="Acyl_CoA_acyltransferase"/>
</dbReference>
<dbReference type="InterPro" id="IPR000182">
    <property type="entry name" value="GNAT_dom"/>
</dbReference>
<feature type="domain" description="N-acetyltransferase" evidence="1">
    <location>
        <begin position="50"/>
        <end position="156"/>
    </location>
</feature>
<evidence type="ECO:0000259" key="1">
    <source>
        <dbReference type="PROSITE" id="PS51186"/>
    </source>
</evidence>
<accession>X0XRT1</accession>